<feature type="region of interest" description="Disordered" evidence="1">
    <location>
        <begin position="35"/>
        <end position="105"/>
    </location>
</feature>
<dbReference type="WBParaSite" id="PEQ_0001133101-mRNA-1">
    <property type="protein sequence ID" value="PEQ_0001133101-mRNA-1"/>
    <property type="gene ID" value="PEQ_0001133101"/>
</dbReference>
<feature type="compositionally biased region" description="Acidic residues" evidence="1">
    <location>
        <begin position="60"/>
        <end position="71"/>
    </location>
</feature>
<accession>A0A914SB37</accession>
<feature type="compositionally biased region" description="Polar residues" evidence="1">
    <location>
        <begin position="82"/>
        <end position="92"/>
    </location>
</feature>
<proteinExistence type="predicted"/>
<organism evidence="2 3">
    <name type="scientific">Parascaris equorum</name>
    <name type="common">Equine roundworm</name>
    <dbReference type="NCBI Taxonomy" id="6256"/>
    <lineage>
        <taxon>Eukaryota</taxon>
        <taxon>Metazoa</taxon>
        <taxon>Ecdysozoa</taxon>
        <taxon>Nematoda</taxon>
        <taxon>Chromadorea</taxon>
        <taxon>Rhabditida</taxon>
        <taxon>Spirurina</taxon>
        <taxon>Ascaridomorpha</taxon>
        <taxon>Ascaridoidea</taxon>
        <taxon>Ascarididae</taxon>
        <taxon>Parascaris</taxon>
    </lineage>
</organism>
<feature type="compositionally biased region" description="Basic and acidic residues" evidence="1">
    <location>
        <begin position="95"/>
        <end position="105"/>
    </location>
</feature>
<protein>
    <submittedName>
        <fullName evidence="3">Uncharacterized protein</fullName>
    </submittedName>
</protein>
<dbReference type="Proteomes" id="UP000887564">
    <property type="component" value="Unplaced"/>
</dbReference>
<evidence type="ECO:0000313" key="2">
    <source>
        <dbReference type="Proteomes" id="UP000887564"/>
    </source>
</evidence>
<evidence type="ECO:0000256" key="1">
    <source>
        <dbReference type="SAM" id="MobiDB-lite"/>
    </source>
</evidence>
<sequence length="105" mass="12140">MVATRKVMEKFFSEKDLRYLDDKMPDFHLRKKEDLKRKESEGKINGEKDVSTTRTQLAERDEEDTLEDEEAIMIKVIKPSPHGSSTQLNNEETPLLDKTKADTAV</sequence>
<reference evidence="3" key="1">
    <citation type="submission" date="2022-11" db="UniProtKB">
        <authorList>
            <consortium name="WormBaseParasite"/>
        </authorList>
    </citation>
    <scope>IDENTIFICATION</scope>
</reference>
<dbReference type="AlphaFoldDB" id="A0A914SB37"/>
<name>A0A914SB37_PAREQ</name>
<evidence type="ECO:0000313" key="3">
    <source>
        <dbReference type="WBParaSite" id="PEQ_0001133101-mRNA-1"/>
    </source>
</evidence>
<keyword evidence="2" id="KW-1185">Reference proteome</keyword>
<feature type="compositionally biased region" description="Basic and acidic residues" evidence="1">
    <location>
        <begin position="35"/>
        <end position="51"/>
    </location>
</feature>